<protein>
    <submittedName>
        <fullName evidence="2">Uncharacterized protein</fullName>
    </submittedName>
</protein>
<accession>A0AAD7ARX4</accession>
<keyword evidence="3" id="KW-1185">Reference proteome</keyword>
<evidence type="ECO:0000313" key="2">
    <source>
        <dbReference type="EMBL" id="KAJ7366823.1"/>
    </source>
</evidence>
<gene>
    <name evidence="2" type="ORF">DFH08DRAFT_176842</name>
</gene>
<dbReference type="Proteomes" id="UP001218218">
    <property type="component" value="Unassembled WGS sequence"/>
</dbReference>
<evidence type="ECO:0000256" key="1">
    <source>
        <dbReference type="SAM" id="MobiDB-lite"/>
    </source>
</evidence>
<feature type="region of interest" description="Disordered" evidence="1">
    <location>
        <begin position="199"/>
        <end position="224"/>
    </location>
</feature>
<proteinExistence type="predicted"/>
<reference evidence="2" key="1">
    <citation type="submission" date="2023-03" db="EMBL/GenBank/DDBJ databases">
        <title>Massive genome expansion in bonnet fungi (Mycena s.s.) driven by repeated elements and novel gene families across ecological guilds.</title>
        <authorList>
            <consortium name="Lawrence Berkeley National Laboratory"/>
            <person name="Harder C.B."/>
            <person name="Miyauchi S."/>
            <person name="Viragh M."/>
            <person name="Kuo A."/>
            <person name="Thoen E."/>
            <person name="Andreopoulos B."/>
            <person name="Lu D."/>
            <person name="Skrede I."/>
            <person name="Drula E."/>
            <person name="Henrissat B."/>
            <person name="Morin E."/>
            <person name="Kohler A."/>
            <person name="Barry K."/>
            <person name="LaButti K."/>
            <person name="Morin E."/>
            <person name="Salamov A."/>
            <person name="Lipzen A."/>
            <person name="Mereny Z."/>
            <person name="Hegedus B."/>
            <person name="Baldrian P."/>
            <person name="Stursova M."/>
            <person name="Weitz H."/>
            <person name="Taylor A."/>
            <person name="Grigoriev I.V."/>
            <person name="Nagy L.G."/>
            <person name="Martin F."/>
            <person name="Kauserud H."/>
        </authorList>
    </citation>
    <scope>NUCLEOTIDE SEQUENCE</scope>
    <source>
        <strain evidence="2">CBHHK002</strain>
    </source>
</reference>
<dbReference type="EMBL" id="JARIHO010000002">
    <property type="protein sequence ID" value="KAJ7366823.1"/>
    <property type="molecule type" value="Genomic_DNA"/>
</dbReference>
<feature type="compositionally biased region" description="Basic and acidic residues" evidence="1">
    <location>
        <begin position="212"/>
        <end position="224"/>
    </location>
</feature>
<dbReference type="AlphaFoldDB" id="A0AAD7ARX4"/>
<comment type="caution">
    <text evidence="2">The sequence shown here is derived from an EMBL/GenBank/DDBJ whole genome shotgun (WGS) entry which is preliminary data.</text>
</comment>
<evidence type="ECO:0000313" key="3">
    <source>
        <dbReference type="Proteomes" id="UP001218218"/>
    </source>
</evidence>
<organism evidence="2 3">
    <name type="scientific">Mycena albidolilacea</name>
    <dbReference type="NCBI Taxonomy" id="1033008"/>
    <lineage>
        <taxon>Eukaryota</taxon>
        <taxon>Fungi</taxon>
        <taxon>Dikarya</taxon>
        <taxon>Basidiomycota</taxon>
        <taxon>Agaricomycotina</taxon>
        <taxon>Agaricomycetes</taxon>
        <taxon>Agaricomycetidae</taxon>
        <taxon>Agaricales</taxon>
        <taxon>Marasmiineae</taxon>
        <taxon>Mycenaceae</taxon>
        <taxon>Mycena</taxon>
    </lineage>
</organism>
<name>A0AAD7ARX4_9AGAR</name>
<feature type="region of interest" description="Disordered" evidence="1">
    <location>
        <begin position="111"/>
        <end position="130"/>
    </location>
</feature>
<sequence length="224" mass="24232">MSLTFDVVAIWPDEYRLPILTDVPRAPYTHPTTATSSWVKNTTLWILGGLVATTEAALILGQESLVVKVSVNSTKDGPSLEGNIPADVTVVFVHIPLGLKKPGLVSTDWNQRRKKGEGEVTASNKTTVRDRSHKRCILTNEPARGVKKTSRTHQVAHIIAKHCSSKAVAAFAEAVRVLTPFPQLESVGEPPNLGYLMSHIHGPFDSTSGGNSDRHSRDPSGSRA</sequence>